<proteinExistence type="predicted"/>
<reference evidence="1" key="1">
    <citation type="submission" date="2014-11" db="EMBL/GenBank/DDBJ databases">
        <authorList>
            <person name="Amaro Gonzalez C."/>
        </authorList>
    </citation>
    <scope>NUCLEOTIDE SEQUENCE</scope>
</reference>
<dbReference type="AlphaFoldDB" id="A0A0E9XSN7"/>
<dbReference type="EMBL" id="GBXM01003146">
    <property type="protein sequence ID" value="JAI05432.1"/>
    <property type="molecule type" value="Transcribed_RNA"/>
</dbReference>
<accession>A0A0E9XSN7</accession>
<name>A0A0E9XSN7_ANGAN</name>
<organism evidence="1">
    <name type="scientific">Anguilla anguilla</name>
    <name type="common">European freshwater eel</name>
    <name type="synonym">Muraena anguilla</name>
    <dbReference type="NCBI Taxonomy" id="7936"/>
    <lineage>
        <taxon>Eukaryota</taxon>
        <taxon>Metazoa</taxon>
        <taxon>Chordata</taxon>
        <taxon>Craniata</taxon>
        <taxon>Vertebrata</taxon>
        <taxon>Euteleostomi</taxon>
        <taxon>Actinopterygii</taxon>
        <taxon>Neopterygii</taxon>
        <taxon>Teleostei</taxon>
        <taxon>Anguilliformes</taxon>
        <taxon>Anguillidae</taxon>
        <taxon>Anguilla</taxon>
    </lineage>
</organism>
<protein>
    <submittedName>
        <fullName evidence="1">Uncharacterized protein</fullName>
    </submittedName>
</protein>
<sequence length="35" mass="3681">MPLALVAVKGGSAEHKTVTIRMQFGSPLVTETIPT</sequence>
<reference evidence="1" key="2">
    <citation type="journal article" date="2015" name="Fish Shellfish Immunol.">
        <title>Early steps in the European eel (Anguilla anguilla)-Vibrio vulnificus interaction in the gills: Role of the RtxA13 toxin.</title>
        <authorList>
            <person name="Callol A."/>
            <person name="Pajuelo D."/>
            <person name="Ebbesson L."/>
            <person name="Teles M."/>
            <person name="MacKenzie S."/>
            <person name="Amaro C."/>
        </authorList>
    </citation>
    <scope>NUCLEOTIDE SEQUENCE</scope>
</reference>
<evidence type="ECO:0000313" key="1">
    <source>
        <dbReference type="EMBL" id="JAI05432.1"/>
    </source>
</evidence>